<evidence type="ECO:0000313" key="7">
    <source>
        <dbReference type="EnsemblMetazoa" id="AALFPA23_015464.P22490"/>
    </source>
</evidence>
<reference evidence="7" key="2">
    <citation type="submission" date="2025-05" db="UniProtKB">
        <authorList>
            <consortium name="EnsemblMetazoa"/>
        </authorList>
    </citation>
    <scope>IDENTIFICATION</scope>
    <source>
        <strain evidence="7">Foshan</strain>
    </source>
</reference>
<keyword evidence="3" id="KW-0862">Zinc</keyword>
<evidence type="ECO:0000259" key="6">
    <source>
        <dbReference type="PROSITE" id="PS50016"/>
    </source>
</evidence>
<dbReference type="SMART" id="SM00249">
    <property type="entry name" value="PHD"/>
    <property type="match status" value="1"/>
</dbReference>
<dbReference type="GeneID" id="134289718"/>
<dbReference type="InterPro" id="IPR013083">
    <property type="entry name" value="Znf_RING/FYVE/PHD"/>
</dbReference>
<evidence type="ECO:0000256" key="5">
    <source>
        <dbReference type="SAM" id="MobiDB-lite"/>
    </source>
</evidence>
<sequence length="275" mass="31247">MDDNSSSLHGTPDPNYTVSCVACDRPPTADNFVCCDRCADWWHMSCAGVTDSIENKDWLCNKCLPAPSISITSTSSTRRARLQLELQRLTEQRELEKMALNVELEKKFLEQKYAMLEKSLKEDEDDHRSNRSRRSRADAEKQKQDIEDWVEQQSNGSRRKNSGHSPSVKSVVSNLEKMGRKPPVAESNRSADAAGAEGISMTTNKFDNDRSKVNRATGNRLVPPPIIPHSILLAEQNARKIRMNYYSDRKVKALTTRSNRLQLFRNIWPDASFNC</sequence>
<proteinExistence type="predicted"/>
<dbReference type="EnsemblMetazoa" id="AALFPA23_015464.R22490">
    <property type="protein sequence ID" value="AALFPA23_015464.P22490"/>
    <property type="gene ID" value="AALFPA23_015464"/>
</dbReference>
<keyword evidence="1" id="KW-0479">Metal-binding</keyword>
<dbReference type="PROSITE" id="PS01359">
    <property type="entry name" value="ZF_PHD_1"/>
    <property type="match status" value="1"/>
</dbReference>
<feature type="domain" description="PHD-type" evidence="6">
    <location>
        <begin position="17"/>
        <end position="66"/>
    </location>
</feature>
<feature type="region of interest" description="Disordered" evidence="5">
    <location>
        <begin position="120"/>
        <end position="210"/>
    </location>
</feature>
<dbReference type="InterPro" id="IPR001965">
    <property type="entry name" value="Znf_PHD"/>
</dbReference>
<accession>A0ABM1Z6B5</accession>
<organism evidence="7 8">
    <name type="scientific">Aedes albopictus</name>
    <name type="common">Asian tiger mosquito</name>
    <name type="synonym">Stegomyia albopicta</name>
    <dbReference type="NCBI Taxonomy" id="7160"/>
    <lineage>
        <taxon>Eukaryota</taxon>
        <taxon>Metazoa</taxon>
        <taxon>Ecdysozoa</taxon>
        <taxon>Arthropoda</taxon>
        <taxon>Hexapoda</taxon>
        <taxon>Insecta</taxon>
        <taxon>Pterygota</taxon>
        <taxon>Neoptera</taxon>
        <taxon>Endopterygota</taxon>
        <taxon>Diptera</taxon>
        <taxon>Nematocera</taxon>
        <taxon>Culicoidea</taxon>
        <taxon>Culicidae</taxon>
        <taxon>Culicinae</taxon>
        <taxon>Aedini</taxon>
        <taxon>Aedes</taxon>
        <taxon>Stegomyia</taxon>
    </lineage>
</organism>
<dbReference type="SUPFAM" id="SSF57903">
    <property type="entry name" value="FYVE/PHD zinc finger"/>
    <property type="match status" value="1"/>
</dbReference>
<dbReference type="Gene3D" id="3.30.40.10">
    <property type="entry name" value="Zinc/RING finger domain, C3HC4 (zinc finger)"/>
    <property type="match status" value="1"/>
</dbReference>
<evidence type="ECO:0000256" key="2">
    <source>
        <dbReference type="ARBA" id="ARBA00022771"/>
    </source>
</evidence>
<dbReference type="InterPro" id="IPR019786">
    <property type="entry name" value="Zinc_finger_PHD-type_CS"/>
</dbReference>
<keyword evidence="2 4" id="KW-0863">Zinc-finger</keyword>
<dbReference type="Proteomes" id="UP000069940">
    <property type="component" value="Unassembled WGS sequence"/>
</dbReference>
<dbReference type="RefSeq" id="XP_062712064.1">
    <property type="nucleotide sequence ID" value="XM_062856080.1"/>
</dbReference>
<evidence type="ECO:0000256" key="1">
    <source>
        <dbReference type="ARBA" id="ARBA00022723"/>
    </source>
</evidence>
<protein>
    <recommendedName>
        <fullName evidence="6">PHD-type domain-containing protein</fullName>
    </recommendedName>
</protein>
<evidence type="ECO:0000313" key="8">
    <source>
        <dbReference type="Proteomes" id="UP000069940"/>
    </source>
</evidence>
<feature type="compositionally biased region" description="Basic and acidic residues" evidence="5">
    <location>
        <begin position="120"/>
        <end position="146"/>
    </location>
</feature>
<dbReference type="PROSITE" id="PS50016">
    <property type="entry name" value="ZF_PHD_2"/>
    <property type="match status" value="1"/>
</dbReference>
<evidence type="ECO:0000256" key="3">
    <source>
        <dbReference type="ARBA" id="ARBA00022833"/>
    </source>
</evidence>
<dbReference type="Pfam" id="PF00628">
    <property type="entry name" value="PHD"/>
    <property type="match status" value="1"/>
</dbReference>
<dbReference type="InterPro" id="IPR019787">
    <property type="entry name" value="Znf_PHD-finger"/>
</dbReference>
<keyword evidence="8" id="KW-1185">Reference proteome</keyword>
<evidence type="ECO:0000256" key="4">
    <source>
        <dbReference type="PROSITE-ProRule" id="PRU00146"/>
    </source>
</evidence>
<dbReference type="InterPro" id="IPR011011">
    <property type="entry name" value="Znf_FYVE_PHD"/>
</dbReference>
<name>A0ABM1Z6B5_AEDAL</name>
<reference evidence="8" key="1">
    <citation type="journal article" date="2015" name="Proc. Natl. Acad. Sci. U.S.A.">
        <title>Genome sequence of the Asian Tiger mosquito, Aedes albopictus, reveals insights into its biology, genetics, and evolution.</title>
        <authorList>
            <person name="Chen X.G."/>
            <person name="Jiang X."/>
            <person name="Gu J."/>
            <person name="Xu M."/>
            <person name="Wu Y."/>
            <person name="Deng Y."/>
            <person name="Zhang C."/>
            <person name="Bonizzoni M."/>
            <person name="Dermauw W."/>
            <person name="Vontas J."/>
            <person name="Armbruster P."/>
            <person name="Huang X."/>
            <person name="Yang Y."/>
            <person name="Zhang H."/>
            <person name="He W."/>
            <person name="Peng H."/>
            <person name="Liu Y."/>
            <person name="Wu K."/>
            <person name="Chen J."/>
            <person name="Lirakis M."/>
            <person name="Topalis P."/>
            <person name="Van Leeuwen T."/>
            <person name="Hall A.B."/>
            <person name="Jiang X."/>
            <person name="Thorpe C."/>
            <person name="Mueller R.L."/>
            <person name="Sun C."/>
            <person name="Waterhouse R.M."/>
            <person name="Yan G."/>
            <person name="Tu Z.J."/>
            <person name="Fang X."/>
            <person name="James A.A."/>
        </authorList>
    </citation>
    <scope>NUCLEOTIDE SEQUENCE [LARGE SCALE GENOMIC DNA]</scope>
    <source>
        <strain evidence="8">Foshan</strain>
    </source>
</reference>
<feature type="compositionally biased region" description="Polar residues" evidence="5">
    <location>
        <begin position="163"/>
        <end position="173"/>
    </location>
</feature>